<proteinExistence type="predicted"/>
<sequence length="52" mass="5977">MKPHNDTIFQEPKAAQAAAFLLYKANGRLEVLKLMKLMYLAERESFYASEKA</sequence>
<accession>A0A378VT14</accession>
<dbReference type="AlphaFoldDB" id="A0A378VT14"/>
<name>A0A378VT14_NEIGO</name>
<dbReference type="EMBL" id="UGRI01000001">
    <property type="protein sequence ID" value="SUA19949.1"/>
    <property type="molecule type" value="Genomic_DNA"/>
</dbReference>
<evidence type="ECO:0000313" key="1">
    <source>
        <dbReference type="EMBL" id="SUA19949.1"/>
    </source>
</evidence>
<reference evidence="1" key="1">
    <citation type="submission" date="2018-06" db="EMBL/GenBank/DDBJ databases">
        <authorList>
            <consortium name="Pathogen Informatics"/>
            <person name="Doyle S."/>
        </authorList>
    </citation>
    <scope>NUCLEOTIDE SEQUENCE [LARGE SCALE GENOMIC DNA]</scope>
    <source>
        <strain evidence="1">NCTC11421</strain>
    </source>
</reference>
<protein>
    <submittedName>
        <fullName evidence="1">Phage associated protein</fullName>
    </submittedName>
</protein>
<organism evidence="1">
    <name type="scientific">Neisseria gonorrhoeae</name>
    <dbReference type="NCBI Taxonomy" id="485"/>
    <lineage>
        <taxon>Bacteria</taxon>
        <taxon>Pseudomonadati</taxon>
        <taxon>Pseudomonadota</taxon>
        <taxon>Betaproteobacteria</taxon>
        <taxon>Neisseriales</taxon>
        <taxon>Neisseriaceae</taxon>
        <taxon>Neisseria</taxon>
    </lineage>
</organism>
<gene>
    <name evidence="1" type="ORF">NCTC11421_00026</name>
</gene>